<organism evidence="3">
    <name type="scientific">Phaffia rhodozyma</name>
    <name type="common">Yeast</name>
    <name type="synonym">Xanthophyllomyces dendrorhous</name>
    <dbReference type="NCBI Taxonomy" id="264483"/>
    <lineage>
        <taxon>Eukaryota</taxon>
        <taxon>Fungi</taxon>
        <taxon>Dikarya</taxon>
        <taxon>Basidiomycota</taxon>
        <taxon>Agaricomycotina</taxon>
        <taxon>Tremellomycetes</taxon>
        <taxon>Cystofilobasidiales</taxon>
        <taxon>Mrakiaceae</taxon>
        <taxon>Phaffia</taxon>
    </lineage>
</organism>
<dbReference type="Pfam" id="PF09728">
    <property type="entry name" value="Taxilin"/>
    <property type="match status" value="1"/>
</dbReference>
<dbReference type="Gene3D" id="3.10.20.90">
    <property type="entry name" value="Phosphatidylinositol 3-kinase Catalytic Subunit, Chain A, domain 1"/>
    <property type="match status" value="1"/>
</dbReference>
<proteinExistence type="inferred from homology"/>
<dbReference type="GO" id="GO:0019905">
    <property type="term" value="F:syntaxin binding"/>
    <property type="evidence" value="ECO:0007669"/>
    <property type="project" value="InterPro"/>
</dbReference>
<reference evidence="3" key="1">
    <citation type="submission" date="2014-08" db="EMBL/GenBank/DDBJ databases">
        <authorList>
            <person name="Sharma Rahul"/>
            <person name="Thines Marco"/>
        </authorList>
    </citation>
    <scope>NUCLEOTIDE SEQUENCE</scope>
</reference>
<evidence type="ECO:0000256" key="1">
    <source>
        <dbReference type="ARBA" id="ARBA00009550"/>
    </source>
</evidence>
<dbReference type="AlphaFoldDB" id="A0A0F7SP18"/>
<evidence type="ECO:0000313" key="3">
    <source>
        <dbReference type="EMBL" id="CDZ98757.1"/>
    </source>
</evidence>
<dbReference type="InterPro" id="IPR026183">
    <property type="entry name" value="Taxilin_fam"/>
</dbReference>
<name>A0A0F7SP18_PHARH</name>
<sequence length="482" mass="53944">MATEHVDGFHLSLSPSPLPSSSTTTTTATGSNTPDERNAEGTIEPLSLINQRIRNLKLNELGGVDDIEVDVDEELDQEARKRIHGVSDRNELVDRYVLLYKEFKKQNERALSKTNAMRSKIESSARDLAKESKRLMAENRKLKLMSEIARQEIDTCKTELRSAFSEARSSPFSIPTAAGAPSGPEAIHVRIFCESRKHQLYFKVLRHRPLKRMFAAWTDRVQDMSHSTANLDSDVLPPSSSSSARTRGKSRADTKRARLLKTTSEEAAATILTNVSLEQPGPKFIFCYAGKVIGDEMTPDGIGLDDGDSILAIEVVDLASDRDDDGVPTVPGNPLTKAAKKSLNALKSHLEDTFDSIIQERLKDVLRQYEVREQQFDAILKSKELEILLAKARSEESKRLVLEAKKLMKQQEQLNMKTVRALDELKQSHHRLLDKLLDRILPVARNPSPENTAHLLVCVKEEIDRKGLLVEEIIKGGNQIDL</sequence>
<feature type="compositionally biased region" description="Low complexity" evidence="2">
    <location>
        <begin position="11"/>
        <end position="33"/>
    </location>
</feature>
<accession>A0A0F7SP18</accession>
<dbReference type="EMBL" id="LN483345">
    <property type="protein sequence ID" value="CDZ98757.1"/>
    <property type="molecule type" value="Genomic_DNA"/>
</dbReference>
<comment type="similarity">
    <text evidence="1">Belongs to the taxilin family.</text>
</comment>
<evidence type="ECO:0000256" key="2">
    <source>
        <dbReference type="SAM" id="MobiDB-lite"/>
    </source>
</evidence>
<feature type="region of interest" description="Disordered" evidence="2">
    <location>
        <begin position="228"/>
        <end position="255"/>
    </location>
</feature>
<protein>
    <submittedName>
        <fullName evidence="3">Taxilin family</fullName>
    </submittedName>
</protein>
<feature type="region of interest" description="Disordered" evidence="2">
    <location>
        <begin position="1"/>
        <end position="42"/>
    </location>
</feature>
<feature type="compositionally biased region" description="Low complexity" evidence="2">
    <location>
        <begin position="231"/>
        <end position="243"/>
    </location>
</feature>